<dbReference type="PRINTS" id="PR00598">
    <property type="entry name" value="HTHMARR"/>
</dbReference>
<dbReference type="OrthoDB" id="2287011at2"/>
<dbReference type="AlphaFoldDB" id="I4YVI5"/>
<dbReference type="eggNOG" id="COG1846">
    <property type="taxonomic scope" value="Bacteria"/>
</dbReference>
<dbReference type="PANTHER" id="PTHR33164">
    <property type="entry name" value="TRANSCRIPTIONAL REGULATOR, MARR FAMILY"/>
    <property type="match status" value="1"/>
</dbReference>
<gene>
    <name evidence="2" type="ORF">MicloDRAFT_00045540</name>
</gene>
<accession>I4YVI5</accession>
<dbReference type="PROSITE" id="PS50995">
    <property type="entry name" value="HTH_MARR_2"/>
    <property type="match status" value="1"/>
</dbReference>
<dbReference type="SUPFAM" id="SSF46785">
    <property type="entry name" value="Winged helix' DNA-binding domain"/>
    <property type="match status" value="1"/>
</dbReference>
<protein>
    <submittedName>
        <fullName evidence="2">Transcriptional regulator</fullName>
    </submittedName>
</protein>
<dbReference type="SMART" id="SM00347">
    <property type="entry name" value="HTH_MARR"/>
    <property type="match status" value="1"/>
</dbReference>
<evidence type="ECO:0000313" key="3">
    <source>
        <dbReference type="Proteomes" id="UP000003947"/>
    </source>
</evidence>
<sequence>MSNPRGVPYETTHLVRDTCLCLHVQRAARTLARLFDEALRPVGLTSGQFSLLNALNRPAPPSIAPVAQLLAMDRTTLTAALKPLERDGLIAIAKDPDDRRNRLLSLTDKGREILAAAIPIWCDLHGAIEAGMAGLAPDDLRGALTGLSRAKTTASASASA</sequence>
<dbReference type="InterPro" id="IPR036388">
    <property type="entry name" value="WH-like_DNA-bd_sf"/>
</dbReference>
<dbReference type="STRING" id="864069.MicloDRAFT_00045540"/>
<dbReference type="PATRIC" id="fig|864069.3.peg.4908"/>
<dbReference type="InterPro" id="IPR036390">
    <property type="entry name" value="WH_DNA-bd_sf"/>
</dbReference>
<dbReference type="InterPro" id="IPR000835">
    <property type="entry name" value="HTH_MarR-typ"/>
</dbReference>
<keyword evidence="3" id="KW-1185">Reference proteome</keyword>
<dbReference type="RefSeq" id="WP_009764027.1">
    <property type="nucleotide sequence ID" value="NZ_CP141048.1"/>
</dbReference>
<dbReference type="GO" id="GO:0003700">
    <property type="term" value="F:DNA-binding transcription factor activity"/>
    <property type="evidence" value="ECO:0007669"/>
    <property type="project" value="InterPro"/>
</dbReference>
<feature type="domain" description="HTH marR-type" evidence="1">
    <location>
        <begin position="17"/>
        <end position="152"/>
    </location>
</feature>
<evidence type="ECO:0000313" key="2">
    <source>
        <dbReference type="EMBL" id="EIM27977.1"/>
    </source>
</evidence>
<dbReference type="EMBL" id="JH660645">
    <property type="protein sequence ID" value="EIM27977.1"/>
    <property type="molecule type" value="Genomic_DNA"/>
</dbReference>
<dbReference type="InterPro" id="IPR039422">
    <property type="entry name" value="MarR/SlyA-like"/>
</dbReference>
<dbReference type="GO" id="GO:0006950">
    <property type="term" value="P:response to stress"/>
    <property type="evidence" value="ECO:0007669"/>
    <property type="project" value="TreeGrafter"/>
</dbReference>
<dbReference type="HOGENOM" id="CLU_083287_35_2_5"/>
<dbReference type="PANTHER" id="PTHR33164:SF105">
    <property type="entry name" value="TRANSCRIPTIONAL REPRESSOR PROTEIN-RELATED"/>
    <property type="match status" value="1"/>
</dbReference>
<dbReference type="Pfam" id="PF13463">
    <property type="entry name" value="HTH_27"/>
    <property type="match status" value="1"/>
</dbReference>
<reference evidence="2 3" key="1">
    <citation type="submission" date="2012-02" db="EMBL/GenBank/DDBJ databases">
        <title>Improved High-Quality Draft sequence of Microvirga sp. WSM3557.</title>
        <authorList>
            <consortium name="US DOE Joint Genome Institute"/>
            <person name="Lucas S."/>
            <person name="Han J."/>
            <person name="Lapidus A."/>
            <person name="Cheng J.-F."/>
            <person name="Goodwin L."/>
            <person name="Pitluck S."/>
            <person name="Peters L."/>
            <person name="Zhang X."/>
            <person name="Detter J.C."/>
            <person name="Han C."/>
            <person name="Tapia R."/>
            <person name="Land M."/>
            <person name="Hauser L."/>
            <person name="Kyrpides N."/>
            <person name="Ivanova N."/>
            <person name="Pagani I."/>
            <person name="Brau L."/>
            <person name="Yates R."/>
            <person name="O'Hara G."/>
            <person name="Rui T."/>
            <person name="Howieson J."/>
            <person name="Reeve W."/>
            <person name="Woyke T."/>
        </authorList>
    </citation>
    <scope>NUCLEOTIDE SEQUENCE [LARGE SCALE GENOMIC DNA]</scope>
    <source>
        <strain evidence="2 3">WSM3557</strain>
    </source>
</reference>
<dbReference type="Proteomes" id="UP000003947">
    <property type="component" value="Unassembled WGS sequence"/>
</dbReference>
<organism evidence="2 3">
    <name type="scientific">Microvirga lotononidis</name>
    <dbReference type="NCBI Taxonomy" id="864069"/>
    <lineage>
        <taxon>Bacteria</taxon>
        <taxon>Pseudomonadati</taxon>
        <taxon>Pseudomonadota</taxon>
        <taxon>Alphaproteobacteria</taxon>
        <taxon>Hyphomicrobiales</taxon>
        <taxon>Methylobacteriaceae</taxon>
        <taxon>Microvirga</taxon>
    </lineage>
</organism>
<evidence type="ECO:0000259" key="1">
    <source>
        <dbReference type="PROSITE" id="PS50995"/>
    </source>
</evidence>
<proteinExistence type="predicted"/>
<name>I4YVI5_9HYPH</name>
<dbReference type="Gene3D" id="1.10.10.10">
    <property type="entry name" value="Winged helix-like DNA-binding domain superfamily/Winged helix DNA-binding domain"/>
    <property type="match status" value="1"/>
</dbReference>